<gene>
    <name evidence="12" type="ORF">METZ01_LOCUS2998</name>
</gene>
<keyword evidence="5" id="KW-0547">Nucleotide-binding</keyword>
<dbReference type="NCBIfam" id="TIGR00339">
    <property type="entry name" value="sopT"/>
    <property type="match status" value="1"/>
</dbReference>
<evidence type="ECO:0000256" key="6">
    <source>
        <dbReference type="ARBA" id="ARBA00022840"/>
    </source>
</evidence>
<dbReference type="InterPro" id="IPR014729">
    <property type="entry name" value="Rossmann-like_a/b/a_fold"/>
</dbReference>
<keyword evidence="3" id="KW-0808">Transferase</keyword>
<proteinExistence type="inferred from homology"/>
<dbReference type="PANTHER" id="PTHR43509">
    <property type="match status" value="1"/>
</dbReference>
<protein>
    <recommendedName>
        <fullName evidence="2">sulfate adenylyltransferase</fullName>
        <ecNumber evidence="2">2.7.7.4</ecNumber>
    </recommendedName>
    <alternativeName>
        <fullName evidence="9">ATP-sulfurylase</fullName>
    </alternativeName>
    <alternativeName>
        <fullName evidence="7">Sulfate adenylate transferase</fullName>
    </alternativeName>
</protein>
<evidence type="ECO:0000259" key="10">
    <source>
        <dbReference type="Pfam" id="PF01747"/>
    </source>
</evidence>
<dbReference type="InterPro" id="IPR025980">
    <property type="entry name" value="ATP-Sase_PUA-like_dom"/>
</dbReference>
<dbReference type="SUPFAM" id="SSF88697">
    <property type="entry name" value="PUA domain-like"/>
    <property type="match status" value="1"/>
</dbReference>
<dbReference type="AlphaFoldDB" id="A0A381N7U8"/>
<dbReference type="GO" id="GO:0004781">
    <property type="term" value="F:sulfate adenylyltransferase (ATP) activity"/>
    <property type="evidence" value="ECO:0007669"/>
    <property type="project" value="UniProtKB-EC"/>
</dbReference>
<dbReference type="GO" id="GO:0000103">
    <property type="term" value="P:sulfate assimilation"/>
    <property type="evidence" value="ECO:0007669"/>
    <property type="project" value="InterPro"/>
</dbReference>
<comment type="pathway">
    <text evidence="1">Sulfur metabolism; hydrogen sulfide biosynthesis; sulfite from sulfate: step 1/3.</text>
</comment>
<comment type="similarity">
    <text evidence="8">Belongs to the sulfate adenylyltransferase family.</text>
</comment>
<dbReference type="InterPro" id="IPR015947">
    <property type="entry name" value="PUA-like_sf"/>
</dbReference>
<dbReference type="CDD" id="cd00517">
    <property type="entry name" value="ATPS"/>
    <property type="match status" value="1"/>
</dbReference>
<name>A0A381N7U8_9ZZZZ</name>
<evidence type="ECO:0000256" key="1">
    <source>
        <dbReference type="ARBA" id="ARBA00005048"/>
    </source>
</evidence>
<keyword evidence="6" id="KW-0067">ATP-binding</keyword>
<dbReference type="Pfam" id="PF14306">
    <property type="entry name" value="PUA_2"/>
    <property type="match status" value="1"/>
</dbReference>
<dbReference type="InterPro" id="IPR024951">
    <property type="entry name" value="Sulfurylase_cat_dom"/>
</dbReference>
<dbReference type="InterPro" id="IPR002650">
    <property type="entry name" value="Sulphate_adenylyltransferase"/>
</dbReference>
<dbReference type="SUPFAM" id="SSF52374">
    <property type="entry name" value="Nucleotidylyl transferase"/>
    <property type="match status" value="1"/>
</dbReference>
<evidence type="ECO:0000256" key="3">
    <source>
        <dbReference type="ARBA" id="ARBA00022679"/>
    </source>
</evidence>
<reference evidence="12" key="1">
    <citation type="submission" date="2018-05" db="EMBL/GenBank/DDBJ databases">
        <authorList>
            <person name="Lanie J.A."/>
            <person name="Ng W.-L."/>
            <person name="Kazmierczak K.M."/>
            <person name="Andrzejewski T.M."/>
            <person name="Davidsen T.M."/>
            <person name="Wayne K.J."/>
            <person name="Tettelin H."/>
            <person name="Glass J.I."/>
            <person name="Rusch D."/>
            <person name="Podicherti R."/>
            <person name="Tsui H.-C.T."/>
            <person name="Winkler M.E."/>
        </authorList>
    </citation>
    <scope>NUCLEOTIDE SEQUENCE</scope>
</reference>
<dbReference type="Gene3D" id="3.10.400.10">
    <property type="entry name" value="Sulfate adenylyltransferase"/>
    <property type="match status" value="1"/>
</dbReference>
<dbReference type="EMBL" id="UINC01000155">
    <property type="protein sequence ID" value="SUZ50144.1"/>
    <property type="molecule type" value="Genomic_DNA"/>
</dbReference>
<evidence type="ECO:0000256" key="7">
    <source>
        <dbReference type="ARBA" id="ARBA00031812"/>
    </source>
</evidence>
<organism evidence="12">
    <name type="scientific">marine metagenome</name>
    <dbReference type="NCBI Taxonomy" id="408172"/>
    <lineage>
        <taxon>unclassified sequences</taxon>
        <taxon>metagenomes</taxon>
        <taxon>ecological metagenomes</taxon>
    </lineage>
</organism>
<feature type="domain" description="ATP-sulfurylase PUA-like" evidence="11">
    <location>
        <begin position="2"/>
        <end position="165"/>
    </location>
</feature>
<evidence type="ECO:0000313" key="12">
    <source>
        <dbReference type="EMBL" id="SUZ50144.1"/>
    </source>
</evidence>
<evidence type="ECO:0000256" key="8">
    <source>
        <dbReference type="ARBA" id="ARBA00037980"/>
    </source>
</evidence>
<dbReference type="PANTHER" id="PTHR43509:SF1">
    <property type="entry name" value="SULFATE ADENYLYLTRANSFERASE"/>
    <property type="match status" value="1"/>
</dbReference>
<evidence type="ECO:0000256" key="5">
    <source>
        <dbReference type="ARBA" id="ARBA00022741"/>
    </source>
</evidence>
<dbReference type="Gene3D" id="3.40.50.620">
    <property type="entry name" value="HUPs"/>
    <property type="match status" value="1"/>
</dbReference>
<dbReference type="GO" id="GO:0005524">
    <property type="term" value="F:ATP binding"/>
    <property type="evidence" value="ECO:0007669"/>
    <property type="project" value="UniProtKB-KW"/>
</dbReference>
<keyword evidence="4" id="KW-0548">Nucleotidyltransferase</keyword>
<evidence type="ECO:0000256" key="9">
    <source>
        <dbReference type="ARBA" id="ARBA00041598"/>
    </source>
</evidence>
<accession>A0A381N7U8</accession>
<evidence type="ECO:0000256" key="2">
    <source>
        <dbReference type="ARBA" id="ARBA00012391"/>
    </source>
</evidence>
<sequence>MIQPHGNQNFIALYESDFDRRQTLLEESRNLPSLVLNSAAASNAVMLGGGYFSPLNGYMNISDALSVSKYMKTKNGLFWPIPILNLATNINGIERASRIALRDPNIQDNPVMAIMDVEDIENISSSDKDEIIKNIFGTLDHHHPGVKVFRNLGNFCISGSIRVLSHSYFSLNHKNTYKTAVQLREEINRLGWKKIIAFQTRNPMHLAHEELCRIAMDSLNADGMIIHIPLGKLKQDDIPAHIRNKCIQKMIDVYFASDSTILSGYGFDMFYAGPREALLHAIFRQNMGATHMIVGRDHAGVGSYYGPFDAQAVFDRLPNNSLKIQIFNADHTAYSRKLNRVVMMNKVNDHTLEDFIILSGNEMRKILKSGTVLPETITRPEVSRILIDYYRSL</sequence>
<dbReference type="EC" id="2.7.7.4" evidence="2"/>
<dbReference type="Pfam" id="PF01747">
    <property type="entry name" value="ATP-sulfurylase"/>
    <property type="match status" value="1"/>
</dbReference>
<evidence type="ECO:0000256" key="4">
    <source>
        <dbReference type="ARBA" id="ARBA00022695"/>
    </source>
</evidence>
<feature type="domain" description="Sulphate adenylyltransferase catalytic" evidence="10">
    <location>
        <begin position="176"/>
        <end position="388"/>
    </location>
</feature>
<evidence type="ECO:0000259" key="11">
    <source>
        <dbReference type="Pfam" id="PF14306"/>
    </source>
</evidence>